<dbReference type="EnsemblMetazoa" id="XM_029486079.1">
    <property type="protein sequence ID" value="XP_029341939.1"/>
    <property type="gene ID" value="LOC100164487"/>
</dbReference>
<evidence type="ECO:0000256" key="3">
    <source>
        <dbReference type="ARBA" id="ARBA00022741"/>
    </source>
</evidence>
<dbReference type="Gene3D" id="3.90.79.10">
    <property type="entry name" value="Nucleoside Triphosphate Pyrophosphohydrolase"/>
    <property type="match status" value="1"/>
</dbReference>
<feature type="domain" description="Nudix hydrolase" evidence="6">
    <location>
        <begin position="16"/>
        <end position="159"/>
    </location>
</feature>
<reference evidence="7" key="2">
    <citation type="submission" date="2022-06" db="UniProtKB">
        <authorList>
            <consortium name="EnsemblMetazoa"/>
        </authorList>
    </citation>
    <scope>IDENTIFICATION</scope>
</reference>
<evidence type="ECO:0000256" key="5">
    <source>
        <dbReference type="ARBA" id="ARBA00032644"/>
    </source>
</evidence>
<accession>A0A8R2NKM5</accession>
<reference evidence="8" key="1">
    <citation type="submission" date="2010-06" db="EMBL/GenBank/DDBJ databases">
        <authorList>
            <person name="Jiang H."/>
            <person name="Abraham K."/>
            <person name="Ali S."/>
            <person name="Alsbrooks S.L."/>
            <person name="Anim B.N."/>
            <person name="Anosike U.S."/>
            <person name="Attaway T."/>
            <person name="Bandaranaike D.P."/>
            <person name="Battles P.K."/>
            <person name="Bell S.N."/>
            <person name="Bell A.V."/>
            <person name="Beltran B."/>
            <person name="Bickham C."/>
            <person name="Bustamante Y."/>
            <person name="Caleb T."/>
            <person name="Canada A."/>
            <person name="Cardenas V."/>
            <person name="Carter K."/>
            <person name="Chacko J."/>
            <person name="Chandrabose M.N."/>
            <person name="Chavez D."/>
            <person name="Chavez A."/>
            <person name="Chen L."/>
            <person name="Chu H.-S."/>
            <person name="Claassen K.J."/>
            <person name="Cockrell R."/>
            <person name="Collins M."/>
            <person name="Cooper J.A."/>
            <person name="Cree A."/>
            <person name="Curry S.M."/>
            <person name="Da Y."/>
            <person name="Dao M.D."/>
            <person name="Das B."/>
            <person name="Davila M.-L."/>
            <person name="Davy-Carroll L."/>
            <person name="Denson S."/>
            <person name="Dinh H."/>
            <person name="Ebong V.E."/>
            <person name="Edwards J.R."/>
            <person name="Egan A."/>
            <person name="El-Daye J."/>
            <person name="Escobedo L."/>
            <person name="Fernandez S."/>
            <person name="Fernando P.R."/>
            <person name="Flagg N."/>
            <person name="Forbes L.D."/>
            <person name="Fowler R.G."/>
            <person name="Fu Q."/>
            <person name="Gabisi R.A."/>
            <person name="Ganer J."/>
            <person name="Garbino Pronczuk A."/>
            <person name="Garcia R.M."/>
            <person name="Garner T."/>
            <person name="Garrett T.E."/>
            <person name="Gonzalez D.A."/>
            <person name="Hamid H."/>
            <person name="Hawkins E.S."/>
            <person name="Hirani K."/>
            <person name="Hogues M.E."/>
            <person name="Hollins B."/>
            <person name="Hsiao C.-H."/>
            <person name="Jabil R."/>
            <person name="James M.L."/>
            <person name="Jhangiani S.N."/>
            <person name="Johnson B."/>
            <person name="Johnson Q."/>
            <person name="Joshi V."/>
            <person name="Kalu J.B."/>
            <person name="Kam C."/>
            <person name="Kashfia A."/>
            <person name="Keebler J."/>
            <person name="Kisamo H."/>
            <person name="Kovar C.L."/>
            <person name="Lago L.A."/>
            <person name="Lai C.-Y."/>
            <person name="Laidlaw J."/>
            <person name="Lara F."/>
            <person name="Le T.-K."/>
            <person name="Lee S.L."/>
            <person name="Legall F.H."/>
            <person name="Lemon S.J."/>
            <person name="Lewis L.R."/>
            <person name="Li B."/>
            <person name="Liu Y."/>
            <person name="Liu Y.-S."/>
            <person name="Lopez J."/>
            <person name="Lozado R.J."/>
            <person name="Lu J."/>
            <person name="Madu R.C."/>
            <person name="Maheshwari M."/>
            <person name="Maheshwari R."/>
            <person name="Malloy K."/>
            <person name="Martinez E."/>
            <person name="Mathew T."/>
            <person name="Mercado I.C."/>
            <person name="Mercado C."/>
            <person name="Meyer B."/>
            <person name="Montgomery K."/>
            <person name="Morgan M.B."/>
            <person name="Munidasa M."/>
            <person name="Nazareth L.V."/>
            <person name="Nelson J."/>
            <person name="Ng B.M."/>
            <person name="Nguyen N.B."/>
            <person name="Nguyen P.Q."/>
            <person name="Nguyen T."/>
            <person name="Obregon M."/>
            <person name="Okwuonu G.O."/>
            <person name="Onwere C.G."/>
            <person name="Orozco G."/>
            <person name="Parra A."/>
            <person name="Patel S."/>
            <person name="Patil S."/>
            <person name="Perez A."/>
            <person name="Perez Y."/>
            <person name="Pham C."/>
            <person name="Primus E.L."/>
            <person name="Pu L.-L."/>
            <person name="Puazo M."/>
            <person name="Qin X."/>
            <person name="Quiroz J.B."/>
            <person name="Reese J."/>
            <person name="Richards S."/>
            <person name="Rives C.M."/>
            <person name="Robberts R."/>
            <person name="Ruiz S.J."/>
            <person name="Ruiz M.J."/>
            <person name="Santibanez J."/>
            <person name="Schneider B.W."/>
            <person name="Sisson I."/>
            <person name="Smith M."/>
            <person name="Sodergren E."/>
            <person name="Song X.-Z."/>
            <person name="Song B.B."/>
            <person name="Summersgill H."/>
            <person name="Thelus R."/>
            <person name="Thornton R.D."/>
            <person name="Trejos Z.Y."/>
            <person name="Usmani K."/>
            <person name="Vattathil S."/>
            <person name="Villasana D."/>
            <person name="Walker D.L."/>
            <person name="Wang S."/>
            <person name="Wang K."/>
            <person name="White C.S."/>
            <person name="Williams A.C."/>
            <person name="Williamson J."/>
            <person name="Wilson K."/>
            <person name="Woghiren I.O."/>
            <person name="Woodworth J.R."/>
            <person name="Worley K.C."/>
            <person name="Wright R.A."/>
            <person name="Wu W."/>
            <person name="Young L."/>
            <person name="Zhang L."/>
            <person name="Zhang J."/>
            <person name="Zhu Y."/>
            <person name="Muzny D.M."/>
            <person name="Weinstock G."/>
            <person name="Gibbs R.A."/>
        </authorList>
    </citation>
    <scope>NUCLEOTIDE SEQUENCE [LARGE SCALE GENOMIC DNA]</scope>
    <source>
        <strain evidence="8">LSR1</strain>
    </source>
</reference>
<proteinExistence type="inferred from homology"/>
<dbReference type="PANTHER" id="PTHR21340">
    <property type="entry name" value="DIADENOSINE 5,5-P1,P4-TETRAPHOSPHATE PYROPHOSPHOHYDROLASE MUTT"/>
    <property type="match status" value="1"/>
</dbReference>
<dbReference type="Proteomes" id="UP000007819">
    <property type="component" value="Chromosome A1"/>
</dbReference>
<dbReference type="PANTHER" id="PTHR21340:SF0">
    <property type="entry name" value="BIS(5'-NUCLEOSYL)-TETRAPHOSPHATASE [ASYMMETRICAL]"/>
    <property type="match status" value="1"/>
</dbReference>
<dbReference type="GO" id="GO:0006167">
    <property type="term" value="P:AMP biosynthetic process"/>
    <property type="evidence" value="ECO:0007669"/>
    <property type="project" value="TreeGrafter"/>
</dbReference>
<dbReference type="InterPro" id="IPR051325">
    <property type="entry name" value="Nudix_hydrolase_domain"/>
</dbReference>
<dbReference type="AlphaFoldDB" id="A0A8R2NKM5"/>
<sequence length="168" mass="19692">MVDYTKLLKECEFFPAVKKGIIIYFTLPLTTCTVERSFSTLRRVKTWTRSTMSEDRLDGLCHLEENESNMDAAIRETDEEAGIKLKDLCVDHNFEKVLKYDPKDKPFSKQVTYWLARLINPDTPVVLSNEHQDYKWLPLIEAKQVAAYPEMQELFDDCENYLIKTNVK</sequence>
<dbReference type="Pfam" id="PF00293">
    <property type="entry name" value="NUDIX"/>
    <property type="match status" value="1"/>
</dbReference>
<organism evidence="7 8">
    <name type="scientific">Acyrthosiphon pisum</name>
    <name type="common">Pea aphid</name>
    <dbReference type="NCBI Taxonomy" id="7029"/>
    <lineage>
        <taxon>Eukaryota</taxon>
        <taxon>Metazoa</taxon>
        <taxon>Ecdysozoa</taxon>
        <taxon>Arthropoda</taxon>
        <taxon>Hexapoda</taxon>
        <taxon>Insecta</taxon>
        <taxon>Pterygota</taxon>
        <taxon>Neoptera</taxon>
        <taxon>Paraneoptera</taxon>
        <taxon>Hemiptera</taxon>
        <taxon>Sternorrhyncha</taxon>
        <taxon>Aphidomorpha</taxon>
        <taxon>Aphidoidea</taxon>
        <taxon>Aphididae</taxon>
        <taxon>Macrosiphini</taxon>
        <taxon>Acyrthosiphon</taxon>
    </lineage>
</organism>
<dbReference type="GO" id="GO:0006754">
    <property type="term" value="P:ATP biosynthetic process"/>
    <property type="evidence" value="ECO:0007669"/>
    <property type="project" value="TreeGrafter"/>
</dbReference>
<evidence type="ECO:0000259" key="6">
    <source>
        <dbReference type="PROSITE" id="PS51462"/>
    </source>
</evidence>
<evidence type="ECO:0000313" key="8">
    <source>
        <dbReference type="Proteomes" id="UP000007819"/>
    </source>
</evidence>
<evidence type="ECO:0000313" key="7">
    <source>
        <dbReference type="EnsemblMetazoa" id="XP_029341939.1"/>
    </source>
</evidence>
<gene>
    <name evidence="7" type="primary">100164487</name>
</gene>
<evidence type="ECO:0000256" key="4">
    <source>
        <dbReference type="ARBA" id="ARBA00022801"/>
    </source>
</evidence>
<dbReference type="Pfam" id="PF05699">
    <property type="entry name" value="Dimer_Tnp_hAT"/>
    <property type="match status" value="1"/>
</dbReference>
<name>A0A8R2NKM5_ACYPI</name>
<dbReference type="GO" id="GO:0046983">
    <property type="term" value="F:protein dimerization activity"/>
    <property type="evidence" value="ECO:0007669"/>
    <property type="project" value="InterPro"/>
</dbReference>
<evidence type="ECO:0000256" key="1">
    <source>
        <dbReference type="ARBA" id="ARBA00005582"/>
    </source>
</evidence>
<keyword evidence="3" id="KW-0547">Nucleotide-binding</keyword>
<comment type="similarity">
    <text evidence="1">Belongs to the Nudix hydrolase family.</text>
</comment>
<dbReference type="GO" id="GO:0004081">
    <property type="term" value="F:bis(5'-nucleosyl)-tetraphosphatase (asymmetrical) activity"/>
    <property type="evidence" value="ECO:0007669"/>
    <property type="project" value="TreeGrafter"/>
</dbReference>
<dbReference type="InterPro" id="IPR008906">
    <property type="entry name" value="HATC_C_dom"/>
</dbReference>
<protein>
    <recommendedName>
        <fullName evidence="2">Bis(5'-nucleosyl)-tetraphosphatase [asymmetrical]</fullName>
    </recommendedName>
    <alternativeName>
        <fullName evidence="5">Diadenosine 5',5'''-P1,P4-tetraphosphate asymmetrical hydrolase</fullName>
    </alternativeName>
</protein>
<dbReference type="CDD" id="cd03428">
    <property type="entry name" value="NUDIX_Ap4A_Nudt2"/>
    <property type="match status" value="1"/>
</dbReference>
<dbReference type="InterPro" id="IPR003565">
    <property type="entry name" value="Tetra_PHTase"/>
</dbReference>
<dbReference type="OrthoDB" id="276276at2759"/>
<keyword evidence="8" id="KW-1185">Reference proteome</keyword>
<evidence type="ECO:0000256" key="2">
    <source>
        <dbReference type="ARBA" id="ARBA00018911"/>
    </source>
</evidence>
<keyword evidence="4" id="KW-0378">Hydrolase</keyword>
<dbReference type="PROSITE" id="PS51462">
    <property type="entry name" value="NUDIX"/>
    <property type="match status" value="1"/>
</dbReference>
<dbReference type="SUPFAM" id="SSF55811">
    <property type="entry name" value="Nudix"/>
    <property type="match status" value="1"/>
</dbReference>
<dbReference type="InterPro" id="IPR000086">
    <property type="entry name" value="NUDIX_hydrolase_dom"/>
</dbReference>
<dbReference type="InterPro" id="IPR015797">
    <property type="entry name" value="NUDIX_hydrolase-like_dom_sf"/>
</dbReference>
<dbReference type="GO" id="GO:0000166">
    <property type="term" value="F:nucleotide binding"/>
    <property type="evidence" value="ECO:0007669"/>
    <property type="project" value="UniProtKB-KW"/>
</dbReference>